<protein>
    <recommendedName>
        <fullName evidence="1">Integrase zinc-binding domain-containing protein</fullName>
    </recommendedName>
</protein>
<dbReference type="Gene3D" id="1.10.340.70">
    <property type="match status" value="1"/>
</dbReference>
<comment type="caution">
    <text evidence="2">The sequence shown here is derived from an EMBL/GenBank/DDBJ whole genome shotgun (WGS) entry which is preliminary data.</text>
</comment>
<gene>
    <name evidence="2" type="ORF">PMAYCL1PPCAC_24916</name>
</gene>
<dbReference type="AlphaFoldDB" id="A0AAN5I963"/>
<evidence type="ECO:0000313" key="3">
    <source>
        <dbReference type="Proteomes" id="UP001328107"/>
    </source>
</evidence>
<proteinExistence type="predicted"/>
<dbReference type="Pfam" id="PF17921">
    <property type="entry name" value="Integrase_H2C2"/>
    <property type="match status" value="1"/>
</dbReference>
<reference evidence="3" key="1">
    <citation type="submission" date="2022-10" db="EMBL/GenBank/DDBJ databases">
        <title>Genome assembly of Pristionchus species.</title>
        <authorList>
            <person name="Yoshida K."/>
            <person name="Sommer R.J."/>
        </authorList>
    </citation>
    <scope>NUCLEOTIDE SEQUENCE [LARGE SCALE GENOMIC DNA]</scope>
    <source>
        <strain evidence="3">RS5460</strain>
    </source>
</reference>
<name>A0AAN5I963_9BILA</name>
<feature type="domain" description="Integrase zinc-binding" evidence="1">
    <location>
        <begin position="12"/>
        <end position="54"/>
    </location>
</feature>
<accession>A0AAN5I963</accession>
<evidence type="ECO:0000259" key="1">
    <source>
        <dbReference type="Pfam" id="PF17921"/>
    </source>
</evidence>
<dbReference type="InterPro" id="IPR041588">
    <property type="entry name" value="Integrase_H2C2"/>
</dbReference>
<dbReference type="EMBL" id="BTRK01000005">
    <property type="protein sequence ID" value="GMR54721.1"/>
    <property type="molecule type" value="Genomic_DNA"/>
</dbReference>
<organism evidence="2 3">
    <name type="scientific">Pristionchus mayeri</name>
    <dbReference type="NCBI Taxonomy" id="1317129"/>
    <lineage>
        <taxon>Eukaryota</taxon>
        <taxon>Metazoa</taxon>
        <taxon>Ecdysozoa</taxon>
        <taxon>Nematoda</taxon>
        <taxon>Chromadorea</taxon>
        <taxon>Rhabditida</taxon>
        <taxon>Rhabditina</taxon>
        <taxon>Diplogasteromorpha</taxon>
        <taxon>Diplogasteroidea</taxon>
        <taxon>Neodiplogasteridae</taxon>
        <taxon>Pristionchus</taxon>
    </lineage>
</organism>
<sequence>MITRESCISRKDEERKYIREIHDSPLSGHLGTRKLVQKLLNEVFWGSMAKDVQKENPAYTVDLDIDDYKRRMSWMTEKMRAIVAARLENERRKMKDRYDAKHKNNMLIKPEIGDRVYIRVEAKSGDIKKMMYQYDGPFRVVGTSNTTVTVVRIVDGIDHDQDQDRRTVQWDRVRLVPRGRENDEESIEERMECGRRRVGDVVPEKIQRRMGSVVTALHFDSLRELGALYDLESEWKTLTRLSAHTNMKDRARKKEVGTSALKKAYQDGMCQHVLAEVEHVSGTGVTMEGEDKSVSNAINEALLIGGEKKHRTECIVLIPEDRPFPTLRGEWDEVVGVNYKDEDEMKKILQEMEVSDSFPKSLWIMLARKSSIGSTEKLRAYLLDLTKNYSLTCYLSAAVLPVTPTDFELELAKTHQQFLTSWRSEGTPPNLVLLTDISGHLWKTTPFINLFLTTKRESKNLLEQAIKYITKGIPFPFEK</sequence>
<dbReference type="Proteomes" id="UP001328107">
    <property type="component" value="Unassembled WGS sequence"/>
</dbReference>
<keyword evidence="3" id="KW-1185">Reference proteome</keyword>
<feature type="non-terminal residue" evidence="2">
    <location>
        <position position="479"/>
    </location>
</feature>
<evidence type="ECO:0000313" key="2">
    <source>
        <dbReference type="EMBL" id="GMR54721.1"/>
    </source>
</evidence>